<keyword evidence="2" id="KW-0813">Transport</keyword>
<dbReference type="InterPro" id="IPR036259">
    <property type="entry name" value="MFS_trans_sf"/>
</dbReference>
<keyword evidence="5" id="KW-0571">Peptide transport</keyword>
<evidence type="ECO:0000256" key="1">
    <source>
        <dbReference type="ARBA" id="ARBA00004651"/>
    </source>
</evidence>
<keyword evidence="11" id="KW-1185">Reference proteome</keyword>
<dbReference type="InterPro" id="IPR005279">
    <property type="entry name" value="Dipep/tripep_permease"/>
</dbReference>
<keyword evidence="7 9" id="KW-0472">Membrane</keyword>
<dbReference type="STRING" id="52.CMC5_033060"/>
<evidence type="ECO:0000256" key="9">
    <source>
        <dbReference type="SAM" id="Phobius"/>
    </source>
</evidence>
<keyword evidence="3" id="KW-1003">Cell membrane</keyword>
<dbReference type="Gene3D" id="1.20.1250.20">
    <property type="entry name" value="MFS general substrate transporter like domains"/>
    <property type="match status" value="2"/>
</dbReference>
<evidence type="ECO:0000256" key="6">
    <source>
        <dbReference type="ARBA" id="ARBA00022989"/>
    </source>
</evidence>
<feature type="region of interest" description="Disordered" evidence="8">
    <location>
        <begin position="224"/>
        <end position="248"/>
    </location>
</feature>
<evidence type="ECO:0000256" key="7">
    <source>
        <dbReference type="ARBA" id="ARBA00023136"/>
    </source>
</evidence>
<protein>
    <submittedName>
        <fullName evidence="10">MFS transporter</fullName>
    </submittedName>
</protein>
<sequence length="677" mass="73510">MSSTAAPGAEGAHTADGTTPKGHPTGLYVLFATEMWERFSYYGMRALLVLYFVSYLGWNPSNSSQVYKWYTSLVYLTPLIGGWLADRYLGLRAAIITGGVLMAIGHFLMAFEPLPLLFSALVFLVVGNGFFKPNISTLVGRMYGPGDSRRDGAFTIFYMGVNTGAFLSPLVCGWLRDKFGFHYGFGAAGVGMVLGLIIFLAGQGKIADAVKAAGNDFRTARQIERDDAEKAKRDPAHAGEIDDPVTRDAHDAHEPGADGFAGMISNGLPILMLVIAVLLPAKYTVDVLRGAAHWSDLIMPVAFGAIAGWMGITLRTLKGATRDKSTVIFAVFFFAVLFWMAFEQAGNALNLWAEFQTTRTLVFFQFPAEWYQSVNPFFIVTLGPVFAGLWVWLARRNMNLSIPGKMAVAMTLMTLSFMAMVGAAVSENGTTSSVPLKALPERVQLESINAGRVSFDAAKGELSTRGAFPSYAIKEALEYAVDPAYLESLNALEKESKNASPKHAIPVKLSPLPEGFQLLFSDKQRERIVEAWDPATSTLTVKNSIDVDAKIQLLRAGAPTDYQEALQNLAERANAARVTGLWLVLSYLLATLGELCLSPVGLSMVTKLSPARYGSLFMGVWMLSNSVAQYVGGSLGESWGLVTPTSYFMIFVYTSLVGAVLLCLLVKPLKRLTHGVT</sequence>
<dbReference type="GO" id="GO:1904680">
    <property type="term" value="F:peptide transmembrane transporter activity"/>
    <property type="evidence" value="ECO:0007669"/>
    <property type="project" value="InterPro"/>
</dbReference>
<evidence type="ECO:0000313" key="11">
    <source>
        <dbReference type="Proteomes" id="UP000067626"/>
    </source>
</evidence>
<dbReference type="AlphaFoldDB" id="A0A0K1EE86"/>
<feature type="transmembrane region" description="Helical" evidence="9">
    <location>
        <begin position="581"/>
        <end position="602"/>
    </location>
</feature>
<name>A0A0K1EE86_CHOCO</name>
<dbReference type="InterPro" id="IPR050171">
    <property type="entry name" value="MFS_Transporters"/>
</dbReference>
<dbReference type="PATRIC" id="fig|52.7.peg.3636"/>
<dbReference type="RefSeq" id="WP_082362534.1">
    <property type="nucleotide sequence ID" value="NZ_CP012159.1"/>
</dbReference>
<dbReference type="Proteomes" id="UP000067626">
    <property type="component" value="Chromosome"/>
</dbReference>
<feature type="transmembrane region" description="Helical" evidence="9">
    <location>
        <begin position="614"/>
        <end position="633"/>
    </location>
</feature>
<feature type="transmembrane region" description="Helical" evidence="9">
    <location>
        <begin position="152"/>
        <end position="176"/>
    </location>
</feature>
<dbReference type="KEGG" id="ccro:CMC5_033060"/>
<feature type="transmembrane region" description="Helical" evidence="9">
    <location>
        <begin position="645"/>
        <end position="666"/>
    </location>
</feature>
<dbReference type="PROSITE" id="PS01022">
    <property type="entry name" value="PTR2_1"/>
    <property type="match status" value="1"/>
</dbReference>
<feature type="transmembrane region" description="Helical" evidence="9">
    <location>
        <begin position="39"/>
        <end position="58"/>
    </location>
</feature>
<feature type="transmembrane region" description="Helical" evidence="9">
    <location>
        <begin position="114"/>
        <end position="131"/>
    </location>
</feature>
<dbReference type="InterPro" id="IPR000109">
    <property type="entry name" value="POT_fam"/>
</dbReference>
<accession>A0A0K1EE86</accession>
<evidence type="ECO:0000256" key="4">
    <source>
        <dbReference type="ARBA" id="ARBA00022692"/>
    </source>
</evidence>
<reference evidence="10 11" key="1">
    <citation type="submission" date="2015-07" db="EMBL/GenBank/DDBJ databases">
        <title>Genome analysis of myxobacterium Chondromyces crocatus Cm c5 reveals a high potential for natural compound synthesis and the genetic basis for the loss of fruiting body formation.</title>
        <authorList>
            <person name="Zaburannyi N."/>
            <person name="Bunk B."/>
            <person name="Maier J."/>
            <person name="Overmann J."/>
            <person name="Mueller R."/>
        </authorList>
    </citation>
    <scope>NUCLEOTIDE SEQUENCE [LARGE SCALE GENOMIC DNA]</scope>
    <source>
        <strain evidence="10 11">Cm c5</strain>
    </source>
</reference>
<dbReference type="SUPFAM" id="SSF103473">
    <property type="entry name" value="MFS general substrate transporter"/>
    <property type="match status" value="2"/>
</dbReference>
<dbReference type="CDD" id="cd17346">
    <property type="entry name" value="MFS_DtpA_like"/>
    <property type="match status" value="1"/>
</dbReference>
<evidence type="ECO:0000256" key="8">
    <source>
        <dbReference type="SAM" id="MobiDB-lite"/>
    </source>
</evidence>
<dbReference type="Pfam" id="PF00854">
    <property type="entry name" value="PTR2"/>
    <property type="match status" value="3"/>
</dbReference>
<feature type="transmembrane region" description="Helical" evidence="9">
    <location>
        <begin position="297"/>
        <end position="314"/>
    </location>
</feature>
<dbReference type="EMBL" id="CP012159">
    <property type="protein sequence ID" value="AKT39159.1"/>
    <property type="molecule type" value="Genomic_DNA"/>
</dbReference>
<dbReference type="PANTHER" id="PTHR23517">
    <property type="entry name" value="RESISTANCE PROTEIN MDTM, PUTATIVE-RELATED-RELATED"/>
    <property type="match status" value="1"/>
</dbReference>
<gene>
    <name evidence="10" type="ORF">CMC5_033060</name>
</gene>
<feature type="transmembrane region" description="Helical" evidence="9">
    <location>
        <begin position="374"/>
        <end position="394"/>
    </location>
</feature>
<evidence type="ECO:0000256" key="2">
    <source>
        <dbReference type="ARBA" id="ARBA00022448"/>
    </source>
</evidence>
<keyword evidence="6 9" id="KW-1133">Transmembrane helix</keyword>
<feature type="transmembrane region" description="Helical" evidence="9">
    <location>
        <begin position="182"/>
        <end position="201"/>
    </location>
</feature>
<keyword evidence="5" id="KW-0653">Protein transport</keyword>
<dbReference type="PANTHER" id="PTHR23517:SF15">
    <property type="entry name" value="PROTON-DEPENDENT OLIGOPEPTIDE FAMILY TRANSPORT PROTEIN"/>
    <property type="match status" value="1"/>
</dbReference>
<dbReference type="InterPro" id="IPR018456">
    <property type="entry name" value="PTR2_symporter_CS"/>
</dbReference>
<evidence type="ECO:0000313" key="10">
    <source>
        <dbReference type="EMBL" id="AKT39159.1"/>
    </source>
</evidence>
<evidence type="ECO:0000256" key="3">
    <source>
        <dbReference type="ARBA" id="ARBA00022475"/>
    </source>
</evidence>
<organism evidence="10 11">
    <name type="scientific">Chondromyces crocatus</name>
    <dbReference type="NCBI Taxonomy" id="52"/>
    <lineage>
        <taxon>Bacteria</taxon>
        <taxon>Pseudomonadati</taxon>
        <taxon>Myxococcota</taxon>
        <taxon>Polyangia</taxon>
        <taxon>Polyangiales</taxon>
        <taxon>Polyangiaceae</taxon>
        <taxon>Chondromyces</taxon>
    </lineage>
</organism>
<evidence type="ECO:0000256" key="5">
    <source>
        <dbReference type="ARBA" id="ARBA00022856"/>
    </source>
</evidence>
<dbReference type="OrthoDB" id="5351355at2"/>
<feature type="transmembrane region" description="Helical" evidence="9">
    <location>
        <begin position="268"/>
        <end position="285"/>
    </location>
</feature>
<feature type="transmembrane region" description="Helical" evidence="9">
    <location>
        <begin position="89"/>
        <end position="108"/>
    </location>
</feature>
<dbReference type="NCBIfam" id="TIGR00924">
    <property type="entry name" value="yjdL_sub1_fam"/>
    <property type="match status" value="1"/>
</dbReference>
<proteinExistence type="predicted"/>
<dbReference type="GO" id="GO:0005886">
    <property type="term" value="C:plasma membrane"/>
    <property type="evidence" value="ECO:0007669"/>
    <property type="project" value="UniProtKB-SubCell"/>
</dbReference>
<feature type="transmembrane region" description="Helical" evidence="9">
    <location>
        <begin position="406"/>
        <end position="425"/>
    </location>
</feature>
<dbReference type="GO" id="GO:0006857">
    <property type="term" value="P:oligopeptide transport"/>
    <property type="evidence" value="ECO:0007669"/>
    <property type="project" value="InterPro"/>
</dbReference>
<comment type="subcellular location">
    <subcellularLocation>
        <location evidence="1">Cell membrane</location>
        <topology evidence="1">Multi-pass membrane protein</topology>
    </subcellularLocation>
</comment>
<keyword evidence="4 9" id="KW-0812">Transmembrane</keyword>
<feature type="transmembrane region" description="Helical" evidence="9">
    <location>
        <begin position="326"/>
        <end position="342"/>
    </location>
</feature>